<dbReference type="SUPFAM" id="SSF56784">
    <property type="entry name" value="HAD-like"/>
    <property type="match status" value="1"/>
</dbReference>
<gene>
    <name evidence="1" type="ordered locus">Deipe_0933</name>
</gene>
<dbReference type="KEGG" id="dpd:Deipe_0933"/>
<dbReference type="AlphaFoldDB" id="K9ZY19"/>
<sequence>MINMERSIVLDIDGTLCPIRRRDETYDDLKPYPEIIEKLAEYRSMGFYVILYTARNMKTHQGNMGLIMARTAKQLIHWLDKHEVPYDELFFGKPWPGKGGFYVDDKAIRPDEFLGKSYEEILKIVGKDE</sequence>
<evidence type="ECO:0008006" key="3">
    <source>
        <dbReference type="Google" id="ProtNLM"/>
    </source>
</evidence>
<dbReference type="HOGENOM" id="CLU_142258_0_0_0"/>
<dbReference type="eggNOG" id="COG0241">
    <property type="taxonomic scope" value="Bacteria"/>
</dbReference>
<keyword evidence="2" id="KW-1185">Reference proteome</keyword>
<dbReference type="EMBL" id="CP003382">
    <property type="protein sequence ID" value="AFZ66501.1"/>
    <property type="molecule type" value="Genomic_DNA"/>
</dbReference>
<name>K9ZY19_DEIPD</name>
<evidence type="ECO:0000313" key="1">
    <source>
        <dbReference type="EMBL" id="AFZ66501.1"/>
    </source>
</evidence>
<proteinExistence type="predicted"/>
<accession>K9ZY19</accession>
<protein>
    <recommendedName>
        <fullName evidence="3">Capsule biosynthesis phosphatase</fullName>
    </recommendedName>
</protein>
<dbReference type="InterPro" id="IPR023214">
    <property type="entry name" value="HAD_sf"/>
</dbReference>
<evidence type="ECO:0000313" key="2">
    <source>
        <dbReference type="Proteomes" id="UP000010467"/>
    </source>
</evidence>
<dbReference type="PATRIC" id="fig|937777.3.peg.940"/>
<dbReference type="InterPro" id="IPR036412">
    <property type="entry name" value="HAD-like_sf"/>
</dbReference>
<reference evidence="2" key="1">
    <citation type="submission" date="2012-03" db="EMBL/GenBank/DDBJ databases">
        <title>Complete sequence of chromosome of Deinococcus peraridilitoris DSM 19664.</title>
        <authorList>
            <person name="Lucas S."/>
            <person name="Copeland A."/>
            <person name="Lapidus A."/>
            <person name="Glavina del Rio T."/>
            <person name="Dalin E."/>
            <person name="Tice H."/>
            <person name="Bruce D."/>
            <person name="Goodwin L."/>
            <person name="Pitluck S."/>
            <person name="Peters L."/>
            <person name="Mikhailova N."/>
            <person name="Lu M."/>
            <person name="Kyrpides N."/>
            <person name="Mavromatis K."/>
            <person name="Ivanova N."/>
            <person name="Brettin T."/>
            <person name="Detter J.C."/>
            <person name="Han C."/>
            <person name="Larimer F."/>
            <person name="Land M."/>
            <person name="Hauser L."/>
            <person name="Markowitz V."/>
            <person name="Cheng J.-F."/>
            <person name="Hugenholtz P."/>
            <person name="Woyke T."/>
            <person name="Wu D."/>
            <person name="Pukall R."/>
            <person name="Steenblock K."/>
            <person name="Brambilla E."/>
            <person name="Klenk H.-P."/>
            <person name="Eisen J.A."/>
        </authorList>
    </citation>
    <scope>NUCLEOTIDE SEQUENCE [LARGE SCALE GENOMIC DNA]</scope>
    <source>
        <strain evidence="2">DSM 19664 / LMG 22246 / CIP 109416 / KR-200</strain>
    </source>
</reference>
<dbReference type="Proteomes" id="UP000010467">
    <property type="component" value="Chromosome"/>
</dbReference>
<dbReference type="STRING" id="937777.Deipe_0933"/>
<dbReference type="Gene3D" id="3.40.50.1000">
    <property type="entry name" value="HAD superfamily/HAD-like"/>
    <property type="match status" value="1"/>
</dbReference>
<organism evidence="1 2">
    <name type="scientific">Deinococcus peraridilitoris (strain DSM 19664 / LMG 22246 / CIP 109416 / KR-200)</name>
    <dbReference type="NCBI Taxonomy" id="937777"/>
    <lineage>
        <taxon>Bacteria</taxon>
        <taxon>Thermotogati</taxon>
        <taxon>Deinococcota</taxon>
        <taxon>Deinococci</taxon>
        <taxon>Deinococcales</taxon>
        <taxon>Deinococcaceae</taxon>
        <taxon>Deinococcus</taxon>
    </lineage>
</organism>